<dbReference type="STRING" id="56857.A0A200PN99"/>
<proteinExistence type="inferred from homology"/>
<dbReference type="OrthoDB" id="10248520at2759"/>
<dbReference type="Pfam" id="PF00118">
    <property type="entry name" value="Cpn60_TCP1"/>
    <property type="match status" value="1"/>
</dbReference>
<sequence length="193" mass="21204">MEEITETRESSIVAARVVGDMRRTQLAQKKKDELARISSIVGGRMIGEMVRAHLVQKKQAEQVRMQNIVATRAVSELVQSQLAQKRMDKKLKSSSKGCSVTNINSPHKGDPAGKVLVEIYNVQDNEVGDGTTDVIAVLAEELIKEVEILLAAKINNMAIISDKFKLDLMATSSPEILSQDKEELFAQCGCGFC</sequence>
<organism evidence="5 6">
    <name type="scientific">Macleaya cordata</name>
    <name type="common">Five-seeded plume-poppy</name>
    <name type="synonym">Bocconia cordata</name>
    <dbReference type="NCBI Taxonomy" id="56857"/>
    <lineage>
        <taxon>Eukaryota</taxon>
        <taxon>Viridiplantae</taxon>
        <taxon>Streptophyta</taxon>
        <taxon>Embryophyta</taxon>
        <taxon>Tracheophyta</taxon>
        <taxon>Spermatophyta</taxon>
        <taxon>Magnoliopsida</taxon>
        <taxon>Ranunculales</taxon>
        <taxon>Papaveraceae</taxon>
        <taxon>Papaveroideae</taxon>
        <taxon>Macleaya</taxon>
    </lineage>
</organism>
<dbReference type="PANTHER" id="PTHR11353">
    <property type="entry name" value="CHAPERONIN"/>
    <property type="match status" value="1"/>
</dbReference>
<dbReference type="PROSITE" id="PS00995">
    <property type="entry name" value="TCP1_3"/>
    <property type="match status" value="1"/>
</dbReference>
<dbReference type="GO" id="GO:0005524">
    <property type="term" value="F:ATP binding"/>
    <property type="evidence" value="ECO:0007669"/>
    <property type="project" value="UniProtKB-KW"/>
</dbReference>
<dbReference type="InterPro" id="IPR002194">
    <property type="entry name" value="Chaperonin_TCP-1_CS"/>
</dbReference>
<evidence type="ECO:0000256" key="2">
    <source>
        <dbReference type="ARBA" id="ARBA00022741"/>
    </source>
</evidence>
<comment type="caution">
    <text evidence="5">The sequence shown here is derived from an EMBL/GenBank/DDBJ whole genome shotgun (WGS) entry which is preliminary data.</text>
</comment>
<evidence type="ECO:0000256" key="3">
    <source>
        <dbReference type="ARBA" id="ARBA00022840"/>
    </source>
</evidence>
<name>A0A200PN99_MACCD</name>
<dbReference type="EMBL" id="MVGT01004391">
    <property type="protein sequence ID" value="OUZ99686.1"/>
    <property type="molecule type" value="Genomic_DNA"/>
</dbReference>
<dbReference type="InterPro" id="IPR002423">
    <property type="entry name" value="Cpn60/GroEL/TCP-1"/>
</dbReference>
<keyword evidence="3" id="KW-0067">ATP-binding</keyword>
<dbReference type="InterPro" id="IPR017998">
    <property type="entry name" value="Chaperone_TCP-1"/>
</dbReference>
<reference evidence="5 6" key="1">
    <citation type="journal article" date="2017" name="Mol. Plant">
        <title>The Genome of Medicinal Plant Macleaya cordata Provides New Insights into Benzylisoquinoline Alkaloids Metabolism.</title>
        <authorList>
            <person name="Liu X."/>
            <person name="Liu Y."/>
            <person name="Huang P."/>
            <person name="Ma Y."/>
            <person name="Qing Z."/>
            <person name="Tang Q."/>
            <person name="Cao H."/>
            <person name="Cheng P."/>
            <person name="Zheng Y."/>
            <person name="Yuan Z."/>
            <person name="Zhou Y."/>
            <person name="Liu J."/>
            <person name="Tang Z."/>
            <person name="Zhuo Y."/>
            <person name="Zhang Y."/>
            <person name="Yu L."/>
            <person name="Huang J."/>
            <person name="Yang P."/>
            <person name="Peng Q."/>
            <person name="Zhang J."/>
            <person name="Jiang W."/>
            <person name="Zhang Z."/>
            <person name="Lin K."/>
            <person name="Ro D.K."/>
            <person name="Chen X."/>
            <person name="Xiong X."/>
            <person name="Shang Y."/>
            <person name="Huang S."/>
            <person name="Zeng J."/>
        </authorList>
    </citation>
    <scope>NUCLEOTIDE SEQUENCE [LARGE SCALE GENOMIC DNA]</scope>
    <source>
        <strain evidence="6">cv. BLH2017</strain>
        <tissue evidence="5">Root</tissue>
    </source>
</reference>
<keyword evidence="4" id="KW-0143">Chaperone</keyword>
<dbReference type="SUPFAM" id="SSF48592">
    <property type="entry name" value="GroEL equatorial domain-like"/>
    <property type="match status" value="1"/>
</dbReference>
<dbReference type="AlphaFoldDB" id="A0A200PN99"/>
<keyword evidence="2" id="KW-0547">Nucleotide-binding</keyword>
<dbReference type="Proteomes" id="UP000195402">
    <property type="component" value="Unassembled WGS sequence"/>
</dbReference>
<evidence type="ECO:0000256" key="4">
    <source>
        <dbReference type="ARBA" id="ARBA00023186"/>
    </source>
</evidence>
<dbReference type="GO" id="GO:0140662">
    <property type="term" value="F:ATP-dependent protein folding chaperone"/>
    <property type="evidence" value="ECO:0007669"/>
    <property type="project" value="InterPro"/>
</dbReference>
<gene>
    <name evidence="5" type="ORF">BVC80_9063g50</name>
</gene>
<evidence type="ECO:0000313" key="5">
    <source>
        <dbReference type="EMBL" id="OUZ99686.1"/>
    </source>
</evidence>
<dbReference type="Gene3D" id="1.10.560.10">
    <property type="entry name" value="GroEL-like equatorial domain"/>
    <property type="match status" value="1"/>
</dbReference>
<comment type="similarity">
    <text evidence="1">Belongs to the TCP-1 chaperonin family.</text>
</comment>
<dbReference type="GO" id="GO:0051082">
    <property type="term" value="F:unfolded protein binding"/>
    <property type="evidence" value="ECO:0007669"/>
    <property type="project" value="InterPro"/>
</dbReference>
<dbReference type="GO" id="GO:0016887">
    <property type="term" value="F:ATP hydrolysis activity"/>
    <property type="evidence" value="ECO:0007669"/>
    <property type="project" value="InterPro"/>
</dbReference>
<dbReference type="InParanoid" id="A0A200PN99"/>
<accession>A0A200PN99</accession>
<evidence type="ECO:0000313" key="6">
    <source>
        <dbReference type="Proteomes" id="UP000195402"/>
    </source>
</evidence>
<keyword evidence="6" id="KW-1185">Reference proteome</keyword>
<protein>
    <submittedName>
        <fullName evidence="5">Chaperonin Cpn60/TCP-1</fullName>
    </submittedName>
</protein>
<evidence type="ECO:0000256" key="1">
    <source>
        <dbReference type="ARBA" id="ARBA00008020"/>
    </source>
</evidence>
<dbReference type="InterPro" id="IPR027413">
    <property type="entry name" value="GROEL-like_equatorial_sf"/>
</dbReference>